<dbReference type="InterPro" id="IPR019906">
    <property type="entry name" value="Ribosomal_uL6_bac-type"/>
</dbReference>
<dbReference type="GO" id="GO:0005840">
    <property type="term" value="C:ribosome"/>
    <property type="evidence" value="ECO:0007669"/>
    <property type="project" value="UniProtKB-KW"/>
</dbReference>
<name>A0A1B3TRI5_PSINU</name>
<comment type="similarity">
    <text evidence="1 4">Belongs to the universal ribosomal protein uL6 family.</text>
</comment>
<gene>
    <name evidence="6" type="primary">rpl6</name>
</gene>
<evidence type="ECO:0000256" key="2">
    <source>
        <dbReference type="ARBA" id="ARBA00022980"/>
    </source>
</evidence>
<dbReference type="PRINTS" id="PR00059">
    <property type="entry name" value="RIBOSOMALL6"/>
</dbReference>
<geneLocation type="mitochondrion" evidence="6"/>
<dbReference type="PANTHER" id="PTHR11655:SF17">
    <property type="entry name" value="RIBOSOMAL PROTEIN L6-RELATED"/>
    <property type="match status" value="1"/>
</dbReference>
<evidence type="ECO:0000313" key="6">
    <source>
        <dbReference type="EMBL" id="AOH05922.1"/>
    </source>
</evidence>
<feature type="domain" description="Large ribosomal subunit protein uL6 alpha-beta" evidence="5">
    <location>
        <begin position="28"/>
        <end position="86"/>
    </location>
</feature>
<evidence type="ECO:0000256" key="3">
    <source>
        <dbReference type="ARBA" id="ARBA00023274"/>
    </source>
</evidence>
<evidence type="ECO:0000259" key="5">
    <source>
        <dbReference type="Pfam" id="PF00347"/>
    </source>
</evidence>
<dbReference type="GO" id="GO:0003735">
    <property type="term" value="F:structural constituent of ribosome"/>
    <property type="evidence" value="ECO:0007669"/>
    <property type="project" value="InterPro"/>
</dbReference>
<dbReference type="GO" id="GO:1990904">
    <property type="term" value="C:ribonucleoprotein complex"/>
    <property type="evidence" value="ECO:0007669"/>
    <property type="project" value="UniProtKB-KW"/>
</dbReference>
<sequence>MEAQFVCFSRIIGGKASTNPEGSISDSKSGFSHEIRLEVTPSVRVFCLKHNIIRRMGMDPQKATQFAASVKSCKPPEVYKGKGIQYRNEIIHKKPGKKR</sequence>
<dbReference type="PROSITE" id="PS00525">
    <property type="entry name" value="RIBOSOMAL_L6_1"/>
    <property type="match status" value="1"/>
</dbReference>
<dbReference type="Gene3D" id="3.90.930.12">
    <property type="entry name" value="Ribosomal protein L6, alpha-beta domain"/>
    <property type="match status" value="1"/>
</dbReference>
<accession>A0A1B3TRI5</accession>
<dbReference type="GO" id="GO:0006412">
    <property type="term" value="P:translation"/>
    <property type="evidence" value="ECO:0007669"/>
    <property type="project" value="InterPro"/>
</dbReference>
<dbReference type="InterPro" id="IPR020040">
    <property type="entry name" value="Ribosomal_uL6_a/b-dom"/>
</dbReference>
<dbReference type="InterPro" id="IPR000702">
    <property type="entry name" value="Ribosomal_uL6-like"/>
</dbReference>
<dbReference type="AlphaFoldDB" id="A0A1B3TRI5"/>
<protein>
    <submittedName>
        <fullName evidence="6">Ribosomal protein L6</fullName>
    </submittedName>
</protein>
<evidence type="ECO:0000256" key="4">
    <source>
        <dbReference type="RuleBase" id="RU003869"/>
    </source>
</evidence>
<keyword evidence="2 4" id="KW-0689">Ribosomal protein</keyword>
<evidence type="ECO:0000256" key="1">
    <source>
        <dbReference type="ARBA" id="ARBA00009356"/>
    </source>
</evidence>
<organism evidence="6">
    <name type="scientific">Psilotum nudum</name>
    <name type="common">Whisk fern</name>
    <name type="synonym">Lycopodium nudum</name>
    <dbReference type="NCBI Taxonomy" id="3240"/>
    <lineage>
        <taxon>Eukaryota</taxon>
        <taxon>Viridiplantae</taxon>
        <taxon>Streptophyta</taxon>
        <taxon>Embryophyta</taxon>
        <taxon>Tracheophyta</taxon>
        <taxon>Polypodiopsida</taxon>
        <taxon>Ophioglossidae</taxon>
        <taxon>Psilotales</taxon>
        <taxon>Psilotaceae</taxon>
        <taxon>Psilotum</taxon>
    </lineage>
</organism>
<proteinExistence type="inferred from homology"/>
<dbReference type="GO" id="GO:0019843">
    <property type="term" value="F:rRNA binding"/>
    <property type="evidence" value="ECO:0007669"/>
    <property type="project" value="InterPro"/>
</dbReference>
<dbReference type="SUPFAM" id="SSF56053">
    <property type="entry name" value="Ribosomal protein L6"/>
    <property type="match status" value="1"/>
</dbReference>
<dbReference type="InterPro" id="IPR036789">
    <property type="entry name" value="Ribosomal_uL6-like_a/b-dom_sf"/>
</dbReference>
<dbReference type="InterPro" id="IPR002358">
    <property type="entry name" value="Ribosomal_uL6_CS"/>
</dbReference>
<dbReference type="EMBL" id="KX171638">
    <property type="protein sequence ID" value="AOH05922.1"/>
    <property type="molecule type" value="Genomic_DNA"/>
</dbReference>
<dbReference type="GeneID" id="28799914"/>
<keyword evidence="3 4" id="KW-0687">Ribonucleoprotein</keyword>
<keyword evidence="6" id="KW-0496">Mitochondrion</keyword>
<reference evidence="6" key="1">
    <citation type="journal article" date="2016" name="New Phytol.">
        <title>Complete mitochondrial genomes from the ferns Ophioglossum californicum and Psilotum nudum are highly repetitive with the largest organellar introns.</title>
        <authorList>
            <person name="Guo W."/>
            <person name="Zhu A."/>
            <person name="Fan W."/>
            <person name="Mower J.P."/>
        </authorList>
    </citation>
    <scope>NUCLEOTIDE SEQUENCE</scope>
    <source>
        <strain evidence="6">V16</strain>
    </source>
</reference>
<dbReference type="RefSeq" id="YP_009277452.1">
    <property type="nucleotide sequence ID" value="NC_030952.1"/>
</dbReference>
<dbReference type="PANTHER" id="PTHR11655">
    <property type="entry name" value="60S/50S RIBOSOMAL PROTEIN L6/L9"/>
    <property type="match status" value="1"/>
</dbReference>
<dbReference type="Pfam" id="PF00347">
    <property type="entry name" value="Ribosomal_L6"/>
    <property type="match status" value="1"/>
</dbReference>